<feature type="transmembrane region" description="Helical" evidence="2">
    <location>
        <begin position="116"/>
        <end position="134"/>
    </location>
</feature>
<keyword evidence="2" id="KW-0472">Membrane</keyword>
<evidence type="ECO:0000256" key="1">
    <source>
        <dbReference type="SAM" id="MobiDB-lite"/>
    </source>
</evidence>
<dbReference type="eggNOG" id="COG5650">
    <property type="taxonomic scope" value="Bacteria"/>
</dbReference>
<organism evidence="3 4">
    <name type="scientific">Rhodococcus opacus</name>
    <name type="common">Nocardia opaca</name>
    <dbReference type="NCBI Taxonomy" id="37919"/>
    <lineage>
        <taxon>Bacteria</taxon>
        <taxon>Bacillati</taxon>
        <taxon>Actinomycetota</taxon>
        <taxon>Actinomycetes</taxon>
        <taxon>Mycobacteriales</taxon>
        <taxon>Nocardiaceae</taxon>
        <taxon>Rhodococcus</taxon>
    </lineage>
</organism>
<feature type="transmembrane region" description="Helical" evidence="2">
    <location>
        <begin position="85"/>
        <end position="104"/>
    </location>
</feature>
<feature type="transmembrane region" description="Helical" evidence="2">
    <location>
        <begin position="186"/>
        <end position="214"/>
    </location>
</feature>
<accession>A0A076EP79</accession>
<feature type="transmembrane region" description="Helical" evidence="2">
    <location>
        <begin position="327"/>
        <end position="345"/>
    </location>
</feature>
<name>A0A076EP79_RHOOP</name>
<proteinExistence type="predicted"/>
<dbReference type="InterPro" id="IPR016570">
    <property type="entry name" value="UCP010361"/>
</dbReference>
<feature type="transmembrane region" description="Helical" evidence="2">
    <location>
        <begin position="352"/>
        <end position="376"/>
    </location>
</feature>
<feature type="transmembrane region" description="Helical" evidence="2">
    <location>
        <begin position="154"/>
        <end position="174"/>
    </location>
</feature>
<feature type="transmembrane region" description="Helical" evidence="2">
    <location>
        <begin position="226"/>
        <end position="250"/>
    </location>
</feature>
<keyword evidence="2" id="KW-0812">Transmembrane</keyword>
<protein>
    <submittedName>
        <fullName evidence="3">Membrane protein</fullName>
    </submittedName>
</protein>
<feature type="region of interest" description="Disordered" evidence="1">
    <location>
        <begin position="430"/>
        <end position="453"/>
    </location>
</feature>
<keyword evidence="2" id="KW-1133">Transmembrane helix</keyword>
<reference evidence="3 4" key="1">
    <citation type="submission" date="2014-07" db="EMBL/GenBank/DDBJ databases">
        <title>Genome Sequence of Rhodococcus opacus Strain R7, a Biodegrader of Mono- and Polycyclic Aromatic Hydrocarbons.</title>
        <authorList>
            <person name="Di Gennaro P."/>
            <person name="Zampolli J."/>
            <person name="Presti I."/>
            <person name="Cappelletti M."/>
            <person name="D'Ursi P."/>
            <person name="Orro A."/>
            <person name="Mezzelani A."/>
            <person name="Milanesi L."/>
        </authorList>
    </citation>
    <scope>NUCLEOTIDE SEQUENCE [LARGE SCALE GENOMIC DNA]</scope>
    <source>
        <strain evidence="3 4">R7</strain>
    </source>
</reference>
<evidence type="ECO:0000313" key="4">
    <source>
        <dbReference type="Proteomes" id="UP000028488"/>
    </source>
</evidence>
<feature type="transmembrane region" description="Helical" evidence="2">
    <location>
        <begin position="301"/>
        <end position="321"/>
    </location>
</feature>
<dbReference type="EMBL" id="CP008947">
    <property type="protein sequence ID" value="AII07706.1"/>
    <property type="molecule type" value="Genomic_DNA"/>
</dbReference>
<dbReference type="RefSeq" id="WP_128640662.1">
    <property type="nucleotide sequence ID" value="NZ_CP008947.1"/>
</dbReference>
<evidence type="ECO:0000256" key="2">
    <source>
        <dbReference type="SAM" id="Phobius"/>
    </source>
</evidence>
<evidence type="ECO:0000313" key="3">
    <source>
        <dbReference type="EMBL" id="AII07706.1"/>
    </source>
</evidence>
<dbReference type="Proteomes" id="UP000028488">
    <property type="component" value="Chromosome"/>
</dbReference>
<dbReference type="PIRSF" id="PIRSF010361">
    <property type="entry name" value="UCP010361"/>
    <property type="match status" value="1"/>
</dbReference>
<feature type="transmembrane region" description="Helical" evidence="2">
    <location>
        <begin position="408"/>
        <end position="426"/>
    </location>
</feature>
<gene>
    <name evidence="3" type="ORF">EP51_24870</name>
</gene>
<dbReference type="AlphaFoldDB" id="A0A076EP79"/>
<sequence length="453" mass="49330">MHIGARQRSPITALVVGLAGLSMLAGYLQKARCAGAPFDGSGRSLIFDRIKDTQVCYSDIQFLWLGRDVNLHVFPYVTGGINADGILTGGTVEYPVLSGVLMWLGGIGSHTDADFLLHSALILAPFGLLTAWMLGRLAGWWALLWSATPPLVLYAFHNWELPVVATSVAAIFVMTLERIPLRARAVLAAVLLAVGFCLKVYPGAFVLPLIAYVLTQNGTAGRRYDVRGAVMVAVAAITTVVAVNLPFALISYSGWRASFTFQENRQADLTTNSIWYWGLRPLFGPVADDVPLPAYDQTVSLLSPLLVCAAFAIALRLGWSRLQRDGVYPWIAVSAAMLCGFLLLHKVHSPQYTLWLIPFFVLLRVPWGLVAAYLVADLSMGIGVFKYFGALAAQTDASTFEVLVKFGVWGRAGLLVVLFFVFLRAAQRHPPVRGRTGPESGRRPVSKSPEPVR</sequence>